<organism evidence="2 3">
    <name type="scientific">Panicum virgatum</name>
    <name type="common">Blackwell switchgrass</name>
    <dbReference type="NCBI Taxonomy" id="38727"/>
    <lineage>
        <taxon>Eukaryota</taxon>
        <taxon>Viridiplantae</taxon>
        <taxon>Streptophyta</taxon>
        <taxon>Embryophyta</taxon>
        <taxon>Tracheophyta</taxon>
        <taxon>Spermatophyta</taxon>
        <taxon>Magnoliopsida</taxon>
        <taxon>Liliopsida</taxon>
        <taxon>Poales</taxon>
        <taxon>Poaceae</taxon>
        <taxon>PACMAD clade</taxon>
        <taxon>Panicoideae</taxon>
        <taxon>Panicodae</taxon>
        <taxon>Paniceae</taxon>
        <taxon>Panicinae</taxon>
        <taxon>Panicum</taxon>
        <taxon>Panicum sect. Hiantes</taxon>
    </lineage>
</organism>
<protein>
    <submittedName>
        <fullName evidence="2">Uncharacterized protein</fullName>
    </submittedName>
</protein>
<keyword evidence="3" id="KW-1185">Reference proteome</keyword>
<dbReference type="AlphaFoldDB" id="A0A8T0NI18"/>
<evidence type="ECO:0000313" key="2">
    <source>
        <dbReference type="EMBL" id="KAG2548498.1"/>
    </source>
</evidence>
<feature type="region of interest" description="Disordered" evidence="1">
    <location>
        <begin position="1"/>
        <end position="98"/>
    </location>
</feature>
<dbReference type="Proteomes" id="UP000823388">
    <property type="component" value="Chromosome 9K"/>
</dbReference>
<gene>
    <name evidence="2" type="ORF">PVAP13_9KG189985</name>
</gene>
<feature type="compositionally biased region" description="Basic and acidic residues" evidence="1">
    <location>
        <begin position="79"/>
        <end position="93"/>
    </location>
</feature>
<feature type="compositionally biased region" description="Gly residues" evidence="1">
    <location>
        <begin position="32"/>
        <end position="47"/>
    </location>
</feature>
<evidence type="ECO:0000256" key="1">
    <source>
        <dbReference type="SAM" id="MobiDB-lite"/>
    </source>
</evidence>
<feature type="compositionally biased region" description="Basic and acidic residues" evidence="1">
    <location>
        <begin position="50"/>
        <end position="65"/>
    </location>
</feature>
<dbReference type="EMBL" id="CM029053">
    <property type="protein sequence ID" value="KAG2548498.1"/>
    <property type="molecule type" value="Genomic_DNA"/>
</dbReference>
<name>A0A8T0NI18_PANVG</name>
<evidence type="ECO:0000313" key="3">
    <source>
        <dbReference type="Proteomes" id="UP000823388"/>
    </source>
</evidence>
<sequence>MPLQLLKSRPPLAASAASKCRRSRLPAEVEEGSGGGADGGSRGGEFPGGDDDRGRGGEQRPKGEVAQEPGALVALGAEGTRESWRNEEWEKRCSGGSGVCPRACVPS</sequence>
<comment type="caution">
    <text evidence="2">The sequence shown here is derived from an EMBL/GenBank/DDBJ whole genome shotgun (WGS) entry which is preliminary data.</text>
</comment>
<accession>A0A8T0NI18</accession>
<proteinExistence type="predicted"/>
<reference evidence="2" key="1">
    <citation type="submission" date="2020-05" db="EMBL/GenBank/DDBJ databases">
        <title>WGS assembly of Panicum virgatum.</title>
        <authorList>
            <person name="Lovell J.T."/>
            <person name="Jenkins J."/>
            <person name="Shu S."/>
            <person name="Juenger T.E."/>
            <person name="Schmutz J."/>
        </authorList>
    </citation>
    <scope>NUCLEOTIDE SEQUENCE</scope>
    <source>
        <strain evidence="2">AP13</strain>
    </source>
</reference>